<dbReference type="Pfam" id="PF00226">
    <property type="entry name" value="DnaJ"/>
    <property type="match status" value="1"/>
</dbReference>
<dbReference type="InterPro" id="IPR001623">
    <property type="entry name" value="DnaJ_domain"/>
</dbReference>
<dbReference type="OrthoDB" id="9779889at2"/>
<dbReference type="GO" id="GO:0031072">
    <property type="term" value="F:heat shock protein binding"/>
    <property type="evidence" value="ECO:0007669"/>
    <property type="project" value="InterPro"/>
</dbReference>
<comment type="function">
    <text evidence="11">Participates actively in the response to hyperosmotic and heat shock by preventing the aggregation of stress-denatured proteins and by disaggregating proteins, also in an autonomous, DnaK-independent fashion. Unfolded proteins bind initially to DnaJ; upon interaction with the DnaJ-bound protein, DnaK hydrolyzes its bound ATP, resulting in the formation of a stable complex. GrpE releases ADP from DnaK; ATP binding to DnaK triggers the release of the substrate protein, thus completing the reaction cycle. Several rounds of ATP-dependent interactions between DnaJ, DnaK and GrpE are required for fully efficient folding. Also involved, together with DnaK and GrpE, in the DNA replication of plasmids through activation of initiation proteins.</text>
</comment>
<keyword evidence="8 11" id="KW-0143">Chaperone</keyword>
<dbReference type="HAMAP" id="MF_01152">
    <property type="entry name" value="DnaJ"/>
    <property type="match status" value="1"/>
</dbReference>
<evidence type="ECO:0000256" key="4">
    <source>
        <dbReference type="ARBA" id="ARBA00022737"/>
    </source>
</evidence>
<dbReference type="Pfam" id="PF00684">
    <property type="entry name" value="DnaJ_CXXCXGXG"/>
    <property type="match status" value="1"/>
</dbReference>
<dbReference type="PRINTS" id="PR00625">
    <property type="entry name" value="JDOMAIN"/>
</dbReference>
<dbReference type="InterPro" id="IPR036410">
    <property type="entry name" value="HSP_DnaJ_Cys-rich_dom_sf"/>
</dbReference>
<feature type="binding site" evidence="11">
    <location>
        <position position="170"/>
    </location>
    <ligand>
        <name>Zn(2+)</name>
        <dbReference type="ChEBI" id="CHEBI:29105"/>
        <label>1</label>
    </ligand>
</feature>
<dbReference type="SUPFAM" id="SSF49493">
    <property type="entry name" value="HSP40/DnaJ peptide-binding domain"/>
    <property type="match status" value="2"/>
</dbReference>
<dbReference type="Gene3D" id="1.10.287.110">
    <property type="entry name" value="DnaJ domain"/>
    <property type="match status" value="1"/>
</dbReference>
<dbReference type="AlphaFoldDB" id="A0A291IRI8"/>
<dbReference type="GO" id="GO:0008270">
    <property type="term" value="F:zinc ion binding"/>
    <property type="evidence" value="ECO:0007669"/>
    <property type="project" value="UniProtKB-UniRule"/>
</dbReference>
<dbReference type="PROSITE" id="PS51188">
    <property type="entry name" value="ZF_CR"/>
    <property type="match status" value="1"/>
</dbReference>
<feature type="binding site" evidence="11">
    <location>
        <position position="190"/>
    </location>
    <ligand>
        <name>Zn(2+)</name>
        <dbReference type="ChEBI" id="CHEBI:29105"/>
        <label>2</label>
    </ligand>
</feature>
<dbReference type="InterPro" id="IPR036869">
    <property type="entry name" value="J_dom_sf"/>
</dbReference>
<dbReference type="PANTHER" id="PTHR43096:SF10">
    <property type="entry name" value="CHAPERONE PROTEIN DNAJ A6, CHLOROPLASTIC"/>
    <property type="match status" value="1"/>
</dbReference>
<dbReference type="SUPFAM" id="SSF46565">
    <property type="entry name" value="Chaperone J-domain"/>
    <property type="match status" value="1"/>
</dbReference>
<proteinExistence type="inferred from homology"/>
<dbReference type="GO" id="GO:0006260">
    <property type="term" value="P:DNA replication"/>
    <property type="evidence" value="ECO:0007669"/>
    <property type="project" value="UniProtKB-KW"/>
</dbReference>
<evidence type="ECO:0000256" key="1">
    <source>
        <dbReference type="ARBA" id="ARBA00022490"/>
    </source>
</evidence>
<dbReference type="SMART" id="SM00271">
    <property type="entry name" value="DnaJ"/>
    <property type="match status" value="1"/>
</dbReference>
<keyword evidence="13" id="KW-1185">Reference proteome</keyword>
<gene>
    <name evidence="11" type="primary">dnaJ</name>
    <name evidence="12" type="ORF">CP520_01005</name>
</gene>
<keyword evidence="3 11" id="KW-0479">Metal-binding</keyword>
<feature type="repeat" description="CXXCXGXG motif" evidence="11">
    <location>
        <begin position="213"/>
        <end position="220"/>
    </location>
</feature>
<dbReference type="Gene3D" id="2.10.230.10">
    <property type="entry name" value="Heat shock protein DnaJ, cysteine-rich domain"/>
    <property type="match status" value="1"/>
</dbReference>
<dbReference type="Gene3D" id="2.60.260.20">
    <property type="entry name" value="Urease metallochaperone UreE, N-terminal domain"/>
    <property type="match status" value="2"/>
</dbReference>
<accession>A0A291IRI8</accession>
<feature type="binding site" evidence="11">
    <location>
        <position position="227"/>
    </location>
    <ligand>
        <name>Zn(2+)</name>
        <dbReference type="ChEBI" id="CHEBI:29105"/>
        <label>1</label>
    </ligand>
</feature>
<feature type="repeat" description="CXXCXGXG motif" evidence="11">
    <location>
        <begin position="170"/>
        <end position="177"/>
    </location>
</feature>
<feature type="repeat" description="CXXCXGXG motif" evidence="11">
    <location>
        <begin position="227"/>
        <end position="234"/>
    </location>
</feature>
<dbReference type="FunFam" id="2.10.230.10:FF:000002">
    <property type="entry name" value="Molecular chaperone DnaJ"/>
    <property type="match status" value="1"/>
</dbReference>
<comment type="subunit">
    <text evidence="11">Homodimer.</text>
</comment>
<dbReference type="GO" id="GO:0005524">
    <property type="term" value="F:ATP binding"/>
    <property type="evidence" value="ECO:0007669"/>
    <property type="project" value="InterPro"/>
</dbReference>
<dbReference type="CDD" id="cd10747">
    <property type="entry name" value="DnaJ_C"/>
    <property type="match status" value="1"/>
</dbReference>
<evidence type="ECO:0000313" key="13">
    <source>
        <dbReference type="Proteomes" id="UP000232227"/>
    </source>
</evidence>
<feature type="binding site" evidence="11">
    <location>
        <position position="187"/>
    </location>
    <ligand>
        <name>Zn(2+)</name>
        <dbReference type="ChEBI" id="CHEBI:29105"/>
        <label>2</label>
    </ligand>
</feature>
<dbReference type="RefSeq" id="WP_096862624.1">
    <property type="nucleotide sequence ID" value="NZ_CP023668.1"/>
</dbReference>
<evidence type="ECO:0000256" key="6">
    <source>
        <dbReference type="ARBA" id="ARBA00022833"/>
    </source>
</evidence>
<dbReference type="GO" id="GO:0005737">
    <property type="term" value="C:cytoplasm"/>
    <property type="evidence" value="ECO:0007669"/>
    <property type="project" value="UniProtKB-SubCell"/>
</dbReference>
<dbReference type="KEGG" id="mlac:CP520_01005"/>
<dbReference type="SUPFAM" id="SSF57938">
    <property type="entry name" value="DnaJ/Hsp40 cysteine-rich domain"/>
    <property type="match status" value="1"/>
</dbReference>
<feature type="binding site" evidence="11">
    <location>
        <position position="216"/>
    </location>
    <ligand>
        <name>Zn(2+)</name>
        <dbReference type="ChEBI" id="CHEBI:29105"/>
        <label>2</label>
    </ligand>
</feature>
<dbReference type="InterPro" id="IPR002939">
    <property type="entry name" value="DnaJ_C"/>
</dbReference>
<feature type="binding site" evidence="11">
    <location>
        <position position="173"/>
    </location>
    <ligand>
        <name>Zn(2+)</name>
        <dbReference type="ChEBI" id="CHEBI:29105"/>
        <label>1</label>
    </ligand>
</feature>
<dbReference type="PROSITE" id="PS50076">
    <property type="entry name" value="DNAJ_2"/>
    <property type="match status" value="1"/>
</dbReference>
<dbReference type="PANTHER" id="PTHR43096">
    <property type="entry name" value="DNAJ HOMOLOG 1, MITOCHONDRIAL-RELATED"/>
    <property type="match status" value="1"/>
</dbReference>
<evidence type="ECO:0000256" key="9">
    <source>
        <dbReference type="ARBA" id="ARBA00061004"/>
    </source>
</evidence>
<evidence type="ECO:0000256" key="7">
    <source>
        <dbReference type="ARBA" id="ARBA00023016"/>
    </source>
</evidence>
<dbReference type="GO" id="GO:0042026">
    <property type="term" value="P:protein refolding"/>
    <property type="evidence" value="ECO:0007669"/>
    <property type="project" value="TreeGrafter"/>
</dbReference>
<keyword evidence="7 11" id="KW-0346">Stress response</keyword>
<comment type="similarity">
    <text evidence="9 11">Belongs to the DnaJ family.</text>
</comment>
<name>A0A291IRI8_9MOLU</name>
<evidence type="ECO:0000256" key="8">
    <source>
        <dbReference type="ARBA" id="ARBA00023186"/>
    </source>
</evidence>
<sequence>MATDNKRDYYEVLGVSKDASEQEIKKAYRTLAKKYHPDLNKEPGAEEKFKEVSEAAEVLLDKDKRAKYDRYGFNAFNQNGAGAGFEDFSDFFNNMGGFGDILNDLFGGGASFQTGGNSGFASGFGQGFGGFSQQSRHSKGEDILLSVALDYKEFVFGTTIKENINVIQKCAKCNGTGAKNPNDVKTCERCHGQGVINETQQVGTISFNQTVPCPECHGSGKVIKDKCPDCDGKGFIRAPKEIEVNIPHGLRPDQQLRLAGEGNASLDGGPNGDIYVRVSVRPSTSMFIDQYGVLSQIYNISYLDAILGNFVEIQTVDGLIKIKAPRGLKNGDFTTVPNKGLYASPESNIRGDLKIIFNIVIPTTVDDDDKKLLEQVAANSKFKPKNEL</sequence>
<evidence type="ECO:0000256" key="10">
    <source>
        <dbReference type="ARBA" id="ARBA00067609"/>
    </source>
</evidence>
<dbReference type="FunFam" id="1.10.287.110:FF:000031">
    <property type="entry name" value="Molecular chaperone DnaJ"/>
    <property type="match status" value="1"/>
</dbReference>
<protein>
    <recommendedName>
        <fullName evidence="10 11">Chaperone protein DnaJ</fullName>
    </recommendedName>
</protein>
<dbReference type="Proteomes" id="UP000232227">
    <property type="component" value="Chromosome"/>
</dbReference>
<evidence type="ECO:0000313" key="12">
    <source>
        <dbReference type="EMBL" id="ATG97336.1"/>
    </source>
</evidence>
<comment type="domain">
    <text evidence="11">The J domain is necessary and sufficient to stimulate DnaK ATPase activity. Zinc center 1 plays an important role in the autonomous, DnaK-independent chaperone activity of DnaJ. Zinc center 2 is essential for interaction with DnaK and for DnaJ activity.</text>
</comment>
<dbReference type="CDD" id="cd10719">
    <property type="entry name" value="DnaJ_zf"/>
    <property type="match status" value="1"/>
</dbReference>
<dbReference type="GO" id="GO:0009408">
    <property type="term" value="P:response to heat"/>
    <property type="evidence" value="ECO:0007669"/>
    <property type="project" value="InterPro"/>
</dbReference>
<evidence type="ECO:0000256" key="2">
    <source>
        <dbReference type="ARBA" id="ARBA00022705"/>
    </source>
</evidence>
<evidence type="ECO:0000256" key="3">
    <source>
        <dbReference type="ARBA" id="ARBA00022723"/>
    </source>
</evidence>
<dbReference type="InterPro" id="IPR012724">
    <property type="entry name" value="DnaJ"/>
</dbReference>
<reference evidence="12 13" key="1">
    <citation type="submission" date="2017-09" db="EMBL/GenBank/DDBJ databases">
        <title>SPAdes assembly of the Mesoplasma lactucae genome.</title>
        <authorList>
            <person name="Knight T.F."/>
            <person name="Rubinstein R."/>
            <person name="Citino T."/>
        </authorList>
    </citation>
    <scope>NUCLEOTIDE SEQUENCE [LARGE SCALE GENOMIC DNA]</scope>
    <source>
        <strain evidence="12 13">831-C4</strain>
    </source>
</reference>
<keyword evidence="2 11" id="KW-0235">DNA replication</keyword>
<evidence type="ECO:0000256" key="11">
    <source>
        <dbReference type="HAMAP-Rule" id="MF_01152"/>
    </source>
</evidence>
<dbReference type="CDD" id="cd06257">
    <property type="entry name" value="DnaJ"/>
    <property type="match status" value="1"/>
</dbReference>
<feature type="repeat" description="CXXCXGXG motif" evidence="11">
    <location>
        <begin position="187"/>
        <end position="194"/>
    </location>
</feature>
<keyword evidence="5 11" id="KW-0863">Zinc-finger</keyword>
<dbReference type="EMBL" id="CP023668">
    <property type="protein sequence ID" value="ATG97336.1"/>
    <property type="molecule type" value="Genomic_DNA"/>
</dbReference>
<dbReference type="InterPro" id="IPR008971">
    <property type="entry name" value="HSP40/DnaJ_pept-bd"/>
</dbReference>
<dbReference type="Pfam" id="PF01556">
    <property type="entry name" value="DnaJ_C"/>
    <property type="match status" value="1"/>
</dbReference>
<comment type="cofactor">
    <cofactor evidence="11">
        <name>Zn(2+)</name>
        <dbReference type="ChEBI" id="CHEBI:29105"/>
    </cofactor>
    <text evidence="11">Binds 2 Zn(2+) ions per monomer.</text>
</comment>
<keyword evidence="4 11" id="KW-0677">Repeat</keyword>
<comment type="subcellular location">
    <subcellularLocation>
        <location evidence="11">Cytoplasm</location>
    </subcellularLocation>
</comment>
<keyword evidence="1 11" id="KW-0963">Cytoplasm</keyword>
<dbReference type="GO" id="GO:0051082">
    <property type="term" value="F:unfolded protein binding"/>
    <property type="evidence" value="ECO:0007669"/>
    <property type="project" value="UniProtKB-UniRule"/>
</dbReference>
<organism evidence="12 13">
    <name type="scientific">Mesoplasma lactucae ATCC 49193</name>
    <dbReference type="NCBI Taxonomy" id="81460"/>
    <lineage>
        <taxon>Bacteria</taxon>
        <taxon>Bacillati</taxon>
        <taxon>Mycoplasmatota</taxon>
        <taxon>Mollicutes</taxon>
        <taxon>Entomoplasmatales</taxon>
        <taxon>Entomoplasmataceae</taxon>
        <taxon>Mesoplasma</taxon>
    </lineage>
</organism>
<evidence type="ECO:0000256" key="5">
    <source>
        <dbReference type="ARBA" id="ARBA00022771"/>
    </source>
</evidence>
<keyword evidence="6 11" id="KW-0862">Zinc</keyword>
<feature type="binding site" evidence="11">
    <location>
        <position position="230"/>
    </location>
    <ligand>
        <name>Zn(2+)</name>
        <dbReference type="ChEBI" id="CHEBI:29105"/>
        <label>1</label>
    </ligand>
</feature>
<feature type="binding site" evidence="11">
    <location>
        <position position="213"/>
    </location>
    <ligand>
        <name>Zn(2+)</name>
        <dbReference type="ChEBI" id="CHEBI:29105"/>
        <label>2</label>
    </ligand>
</feature>
<dbReference type="InterPro" id="IPR001305">
    <property type="entry name" value="HSP_DnaJ_Cys-rich_dom"/>
</dbReference>